<dbReference type="Gene3D" id="3.30.1390.10">
    <property type="match status" value="1"/>
</dbReference>
<dbReference type="PANTHER" id="PTHR33473:SF17">
    <property type="entry name" value="ATP-DEPENDENT CLP PROTEASE ADAPTER PROTEIN CLPS1, CHLOROPLASTIC"/>
    <property type="match status" value="1"/>
</dbReference>
<evidence type="ECO:0000256" key="1">
    <source>
        <dbReference type="SAM" id="SignalP"/>
    </source>
</evidence>
<dbReference type="InterPro" id="IPR022935">
    <property type="entry name" value="ClpS"/>
</dbReference>
<dbReference type="AlphaFoldDB" id="A0A6U3SKY4"/>
<sequence>MVRSLKVIGAVLSIVAGAASALTVSTPAQRALSSTGPWGTVEEIRRVPSTGVDAPVRDNLVMMPATLERTPIKTRGAGPAVLDRPAVEKKQNKAAAKEKERTGSEAWEVRIYNDGMNTREFVARCLVQVTSLSEMEAYQTMMQAHQHGLAVVGRYMFERAEMYYDALKSKGIVCDMVPVDEDR</sequence>
<evidence type="ECO:0000259" key="2">
    <source>
        <dbReference type="Pfam" id="PF02617"/>
    </source>
</evidence>
<dbReference type="EMBL" id="HBNS01011063">
    <property type="protein sequence ID" value="CAE4595868.1"/>
    <property type="molecule type" value="Transcribed_RNA"/>
</dbReference>
<dbReference type="InterPro" id="IPR003769">
    <property type="entry name" value="ClpS_core"/>
</dbReference>
<dbReference type="GO" id="GO:0030163">
    <property type="term" value="P:protein catabolic process"/>
    <property type="evidence" value="ECO:0007669"/>
    <property type="project" value="InterPro"/>
</dbReference>
<proteinExistence type="predicted"/>
<gene>
    <name evidence="3" type="ORF">DBRI00130_LOCUS8950</name>
</gene>
<organism evidence="3">
    <name type="scientific">Ditylum brightwellii</name>
    <dbReference type="NCBI Taxonomy" id="49249"/>
    <lineage>
        <taxon>Eukaryota</taxon>
        <taxon>Sar</taxon>
        <taxon>Stramenopiles</taxon>
        <taxon>Ochrophyta</taxon>
        <taxon>Bacillariophyta</taxon>
        <taxon>Mediophyceae</taxon>
        <taxon>Lithodesmiophycidae</taxon>
        <taxon>Lithodesmiales</taxon>
        <taxon>Lithodesmiaceae</taxon>
        <taxon>Ditylum</taxon>
    </lineage>
</organism>
<protein>
    <recommendedName>
        <fullName evidence="2">Adaptor protein ClpS core domain-containing protein</fullName>
    </recommendedName>
</protein>
<accession>A0A6U3SKY4</accession>
<dbReference type="PANTHER" id="PTHR33473">
    <property type="entry name" value="ATP-DEPENDENT CLP PROTEASE ADAPTER PROTEIN CLPS1, CHLOROPLASTIC"/>
    <property type="match status" value="1"/>
</dbReference>
<feature type="signal peptide" evidence="1">
    <location>
        <begin position="1"/>
        <end position="21"/>
    </location>
</feature>
<keyword evidence="1" id="KW-0732">Signal</keyword>
<name>A0A6U3SKY4_9STRA</name>
<reference evidence="3" key="1">
    <citation type="submission" date="2021-01" db="EMBL/GenBank/DDBJ databases">
        <authorList>
            <person name="Corre E."/>
            <person name="Pelletier E."/>
            <person name="Niang G."/>
            <person name="Scheremetjew M."/>
            <person name="Finn R."/>
            <person name="Kale V."/>
            <person name="Holt S."/>
            <person name="Cochrane G."/>
            <person name="Meng A."/>
            <person name="Brown T."/>
            <person name="Cohen L."/>
        </authorList>
    </citation>
    <scope>NUCLEOTIDE SEQUENCE</scope>
    <source>
        <strain evidence="3">GSO104</strain>
    </source>
</reference>
<feature type="chain" id="PRO_5030160149" description="Adaptor protein ClpS core domain-containing protein" evidence="1">
    <location>
        <begin position="22"/>
        <end position="183"/>
    </location>
</feature>
<feature type="domain" description="Adaptor protein ClpS core" evidence="2">
    <location>
        <begin position="105"/>
        <end position="169"/>
    </location>
</feature>
<dbReference type="SUPFAM" id="SSF54736">
    <property type="entry name" value="ClpS-like"/>
    <property type="match status" value="1"/>
</dbReference>
<dbReference type="Pfam" id="PF02617">
    <property type="entry name" value="ClpS"/>
    <property type="match status" value="1"/>
</dbReference>
<evidence type="ECO:0000313" key="3">
    <source>
        <dbReference type="EMBL" id="CAE4595868.1"/>
    </source>
</evidence>
<dbReference type="GO" id="GO:0006508">
    <property type="term" value="P:proteolysis"/>
    <property type="evidence" value="ECO:0007669"/>
    <property type="project" value="InterPro"/>
</dbReference>
<dbReference type="InterPro" id="IPR014719">
    <property type="entry name" value="Ribosomal_bL12_C/ClpS-like"/>
</dbReference>